<gene>
    <name evidence="2" type="ORF">FNC33_07715</name>
</gene>
<keyword evidence="2" id="KW-0540">Nuclease</keyword>
<dbReference type="Pfam" id="PF06044">
    <property type="entry name" value="DpnI"/>
    <property type="match status" value="1"/>
</dbReference>
<keyword evidence="2" id="KW-0255">Endonuclease</keyword>
<feature type="domain" description="Dam-replacing protein HTH" evidence="1">
    <location>
        <begin position="186"/>
        <end position="253"/>
    </location>
</feature>
<dbReference type="Gene3D" id="1.10.10.10">
    <property type="entry name" value="Winged helix-like DNA-binding domain superfamily/Winged helix DNA-binding domain"/>
    <property type="match status" value="1"/>
</dbReference>
<protein>
    <submittedName>
        <fullName evidence="2">Restriction endonuclease</fullName>
    </submittedName>
</protein>
<evidence type="ECO:0000313" key="3">
    <source>
        <dbReference type="Proteomes" id="UP000469081"/>
    </source>
</evidence>
<reference evidence="2 3" key="1">
    <citation type="submission" date="2019-06" db="EMBL/GenBank/DDBJ databases">
        <title>Phylogeography and genetic diversity of Francisella tularensis subsp. holarctica in France (1947-2018).</title>
        <authorList>
            <person name="Kevin M."/>
            <person name="Madani N."/>
            <person name="Maurin M."/>
        </authorList>
    </citation>
    <scope>NUCLEOTIDE SEQUENCE [LARGE SCALE GENOMIC DNA]</scope>
    <source>
        <strain evidence="2 3">ATCC 15482</strain>
    </source>
</reference>
<dbReference type="InterPro" id="IPR010324">
    <property type="entry name" value="DRP"/>
</dbReference>
<dbReference type="Gene3D" id="3.40.210.30">
    <property type="entry name" value="Dam replacing family, catalytic PD-(D/E)XK domain"/>
    <property type="match status" value="1"/>
</dbReference>
<dbReference type="AlphaFoldDB" id="A0A6I4RVQ3"/>
<evidence type="ECO:0000259" key="1">
    <source>
        <dbReference type="Pfam" id="PF17726"/>
    </source>
</evidence>
<keyword evidence="2" id="KW-0378">Hydrolase</keyword>
<sequence length="256" mass="29866">MNLFFNQNLAIGYKSQAQIIRVLSESWVASEIFCPNCGSIISSYKNNNPVGDFYCLSCAEDYELKSKKDSMGTKIVDGAYQTMIEKIQSSTNPNFFFLNYDAKSLEVINFAVIPKHFFVPEIVERRKPLSQNARRVGWIGCNILLDSIPESGKIFYVKNKQLQDGKEILQSWKKTLFLRNSSKPELRGWIVDIMKCIERIGKNQFTLQEVYSFEQELKLKYQGNSYIKDKIRQQLQLLRDRGYIEFVSRGVYRLRR</sequence>
<organism evidence="2 3">
    <name type="scientific">Francisella tularensis</name>
    <dbReference type="NCBI Taxonomy" id="263"/>
    <lineage>
        <taxon>Bacteria</taxon>
        <taxon>Pseudomonadati</taxon>
        <taxon>Pseudomonadota</taxon>
        <taxon>Gammaproteobacteria</taxon>
        <taxon>Thiotrichales</taxon>
        <taxon>Francisellaceae</taxon>
        <taxon>Francisella</taxon>
    </lineage>
</organism>
<dbReference type="InterPro" id="IPR036388">
    <property type="entry name" value="WH-like_DNA-bd_sf"/>
</dbReference>
<comment type="caution">
    <text evidence="2">The sequence shown here is derived from an EMBL/GenBank/DDBJ whole genome shotgun (WGS) entry which is preliminary data.</text>
</comment>
<dbReference type="InterPro" id="IPR041368">
    <property type="entry name" value="DRP_C"/>
</dbReference>
<proteinExistence type="predicted"/>
<dbReference type="EMBL" id="VJEZ01000010">
    <property type="protein sequence ID" value="MWZ40421.1"/>
    <property type="molecule type" value="Genomic_DNA"/>
</dbReference>
<dbReference type="CDD" id="cd22319">
    <property type="entry name" value="DpnI-like"/>
    <property type="match status" value="1"/>
</dbReference>
<dbReference type="RefSeq" id="WP_003041360.1">
    <property type="nucleotide sequence ID" value="NZ_VJEZ01000010.1"/>
</dbReference>
<dbReference type="GO" id="GO:0004519">
    <property type="term" value="F:endonuclease activity"/>
    <property type="evidence" value="ECO:0007669"/>
    <property type="project" value="UniProtKB-KW"/>
</dbReference>
<dbReference type="Pfam" id="PF17726">
    <property type="entry name" value="DpnI_C"/>
    <property type="match status" value="1"/>
</dbReference>
<accession>A0A6I4RVQ3</accession>
<dbReference type="Proteomes" id="UP000469081">
    <property type="component" value="Unassembled WGS sequence"/>
</dbReference>
<evidence type="ECO:0000313" key="2">
    <source>
        <dbReference type="EMBL" id="MWZ40421.1"/>
    </source>
</evidence>
<name>A0A6I4RVQ3_FRATU</name>
<dbReference type="InterPro" id="IPR043025">
    <property type="entry name" value="DRP_PD-(D/E)XK_dom"/>
</dbReference>